<dbReference type="PANTHER" id="PTHR47336">
    <property type="entry name" value="TRANSCRIPTION FACTOR HMS1-RELATED"/>
    <property type="match status" value="1"/>
</dbReference>
<protein>
    <submittedName>
        <fullName evidence="8">Sterol regulatory element-binding protein 1</fullName>
    </submittedName>
</protein>
<dbReference type="InterPro" id="IPR011598">
    <property type="entry name" value="bHLH_dom"/>
</dbReference>
<dbReference type="CDD" id="cd11399">
    <property type="entry name" value="bHLHzip_scHMS1_like"/>
    <property type="match status" value="1"/>
</dbReference>
<evidence type="ECO:0000259" key="7">
    <source>
        <dbReference type="PROSITE" id="PS50888"/>
    </source>
</evidence>
<evidence type="ECO:0000313" key="9">
    <source>
        <dbReference type="Proteomes" id="UP000236621"/>
    </source>
</evidence>
<keyword evidence="5" id="KW-0175">Coiled coil</keyword>
<feature type="region of interest" description="Disordered" evidence="6">
    <location>
        <begin position="63"/>
        <end position="224"/>
    </location>
</feature>
<keyword evidence="9" id="KW-1185">Reference proteome</keyword>
<feature type="region of interest" description="Disordered" evidence="6">
    <location>
        <begin position="21"/>
        <end position="50"/>
    </location>
</feature>
<proteinExistence type="predicted"/>
<dbReference type="Pfam" id="PF09427">
    <property type="entry name" value="DUF2014"/>
    <property type="match status" value="1"/>
</dbReference>
<reference evidence="8 9" key="1">
    <citation type="submission" date="2017-08" db="EMBL/GenBank/DDBJ databases">
        <title>Harnessing the power of phylogenomics to disentangle the directionality and signatures of interkingdom host jumping in the parasitic fungal genus Tolypocladium.</title>
        <authorList>
            <person name="Quandt C.A."/>
            <person name="Patterson W."/>
            <person name="Spatafora J.W."/>
        </authorList>
    </citation>
    <scope>NUCLEOTIDE SEQUENCE [LARGE SCALE GENOMIC DNA]</scope>
    <source>
        <strain evidence="8 9">CBS 113982</strain>
    </source>
</reference>
<sequence length="980" mass="106918">MADDDSTSRFGLDEPVFGFMGDGAAVSDANSDPSNPPADGSSQPFYGSSSAWDFQVTPQFDSFDVSSAGTAPPAQAGSVTTSWPLAAFDRPSRPRAHEVSPSFDGFPPPNVDLTNAFGSNPGTSDQSRPPVLAVTQAGAGADAAAALSTEELRNIAMPPHLQYNSPKSASSPDSSRSDAKAGAASSPDLAGPSARKDNRKRKVTDELDEDDDMDDEDKPVKKTAHNMIEKRYRTNINDKIAALRDSVPSLRIMSKSARGEDTTEDREELHGLTPAHKLNKATVLSKATEYIRHLEKRNNRLADENLAMKDRIAAFEKLFMAGAMNGSVSPMQHPPTPMQYPQDDRQQFANSPMATSQDGGGNAPGMINVPDDMKRIISAQMAVGQPYPMSQQPFRGSNPAVVRQQQIQQHQQMQQNGWVNNASPYFGKLMVGSLAGLMILEAVGENEVSNEKPEGRGLFALPLRLLGHVSSTLDLYVMGYHVHTSLKLLVFFGAMLWVFVPSLFATPGARLKKQQATALRAAPPLASSIHVRRQAWLTAIQTVWVPRHNFFLEAAALILKTMKLSLRNAIGVHGYQMLTGLTEEQETARVQAWSIALDSQLAGGDMDICKSRLILTLLASGTVPDTPTRLMLKALHIRILLWDLSHNHWQLGAINTIAAKLARKRWNEARQLNRMLVQLRRGSSTRHENELPDHLVALVEQECDDVLSASVIQRANNLAFNVDTAHDVDVHIDGMDSVVEDTAVGSPMDAVAAWWSTETLHRVLTATLEEDAQGLADKAQKIELAIDVAPIGSIAQLRAILARAVFVEESRADNIEAAGQAMTADGIESTFGGSALGIAPCPHVYNRNLELTLDCALAIKHLSRTTTLTAADIRRLGFDDGIIRLEYMSAMTLLGFTACMELMKQFLENRRVRDELEPTMAKLSSNLRIWMGKPWADKCGVSSELRNKVVERCLMVTKAVDGSERDTGYGSMSEAEDMDT</sequence>
<keyword evidence="3" id="KW-0804">Transcription</keyword>
<comment type="subcellular location">
    <subcellularLocation>
        <location evidence="1">Nucleus</location>
    </subcellularLocation>
</comment>
<feature type="domain" description="BHLH" evidence="7">
    <location>
        <begin position="220"/>
        <end position="294"/>
    </location>
</feature>
<keyword evidence="4" id="KW-0539">Nucleus</keyword>
<dbReference type="EMBL" id="NRSZ01000882">
    <property type="protein sequence ID" value="PNY24468.1"/>
    <property type="molecule type" value="Genomic_DNA"/>
</dbReference>
<keyword evidence="2" id="KW-0805">Transcription regulation</keyword>
<dbReference type="GO" id="GO:0032933">
    <property type="term" value="P:SREBP signaling pathway"/>
    <property type="evidence" value="ECO:0007669"/>
    <property type="project" value="InterPro"/>
</dbReference>
<evidence type="ECO:0000256" key="6">
    <source>
        <dbReference type="SAM" id="MobiDB-lite"/>
    </source>
</evidence>
<evidence type="ECO:0000256" key="1">
    <source>
        <dbReference type="ARBA" id="ARBA00004123"/>
    </source>
</evidence>
<dbReference type="GO" id="GO:0046983">
    <property type="term" value="F:protein dimerization activity"/>
    <property type="evidence" value="ECO:0007669"/>
    <property type="project" value="InterPro"/>
</dbReference>
<dbReference type="SUPFAM" id="SSF47459">
    <property type="entry name" value="HLH, helix-loop-helix DNA-binding domain"/>
    <property type="match status" value="1"/>
</dbReference>
<dbReference type="Gene3D" id="4.10.280.10">
    <property type="entry name" value="Helix-loop-helix DNA-binding domain"/>
    <property type="match status" value="1"/>
</dbReference>
<evidence type="ECO:0000256" key="4">
    <source>
        <dbReference type="ARBA" id="ARBA00023242"/>
    </source>
</evidence>
<comment type="caution">
    <text evidence="8">The sequence shown here is derived from an EMBL/GenBank/DDBJ whole genome shotgun (WGS) entry which is preliminary data.</text>
</comment>
<gene>
    <name evidence="8" type="ORF">TCAP_05595</name>
</gene>
<accession>A0A2K3QAA6</accession>
<name>A0A2K3QAA6_9HYPO</name>
<evidence type="ECO:0000313" key="8">
    <source>
        <dbReference type="EMBL" id="PNY24468.1"/>
    </source>
</evidence>
<feature type="compositionally biased region" description="Low complexity" evidence="6">
    <location>
        <begin position="165"/>
        <end position="174"/>
    </location>
</feature>
<dbReference type="InterPro" id="IPR036638">
    <property type="entry name" value="HLH_DNA-bd_sf"/>
</dbReference>
<feature type="compositionally biased region" description="Polar residues" evidence="6">
    <location>
        <begin position="40"/>
        <end position="50"/>
    </location>
</feature>
<dbReference type="SMART" id="SM00353">
    <property type="entry name" value="HLH"/>
    <property type="match status" value="1"/>
</dbReference>
<dbReference type="GO" id="GO:0003690">
    <property type="term" value="F:double-stranded DNA binding"/>
    <property type="evidence" value="ECO:0007669"/>
    <property type="project" value="UniProtKB-ARBA"/>
</dbReference>
<evidence type="ECO:0000256" key="2">
    <source>
        <dbReference type="ARBA" id="ARBA00023015"/>
    </source>
</evidence>
<dbReference type="Proteomes" id="UP000236621">
    <property type="component" value="Unassembled WGS sequence"/>
</dbReference>
<dbReference type="OrthoDB" id="2133190at2759"/>
<organism evidence="8 9">
    <name type="scientific">Tolypocladium capitatum</name>
    <dbReference type="NCBI Taxonomy" id="45235"/>
    <lineage>
        <taxon>Eukaryota</taxon>
        <taxon>Fungi</taxon>
        <taxon>Dikarya</taxon>
        <taxon>Ascomycota</taxon>
        <taxon>Pezizomycotina</taxon>
        <taxon>Sordariomycetes</taxon>
        <taxon>Hypocreomycetidae</taxon>
        <taxon>Hypocreales</taxon>
        <taxon>Ophiocordycipitaceae</taxon>
        <taxon>Tolypocladium</taxon>
    </lineage>
</organism>
<dbReference type="PROSITE" id="PS50888">
    <property type="entry name" value="BHLH"/>
    <property type="match status" value="1"/>
</dbReference>
<dbReference type="InterPro" id="IPR052099">
    <property type="entry name" value="Regulatory_TF_Diverse"/>
</dbReference>
<feature type="compositionally biased region" description="Polar residues" evidence="6">
    <location>
        <begin position="112"/>
        <end position="127"/>
    </location>
</feature>
<feature type="compositionally biased region" description="Low complexity" evidence="6">
    <location>
        <begin position="137"/>
        <end position="146"/>
    </location>
</feature>
<feature type="compositionally biased region" description="Acidic residues" evidence="6">
    <location>
        <begin position="206"/>
        <end position="217"/>
    </location>
</feature>
<evidence type="ECO:0000256" key="3">
    <source>
        <dbReference type="ARBA" id="ARBA00023163"/>
    </source>
</evidence>
<dbReference type="AlphaFoldDB" id="A0A2K3QAA6"/>
<dbReference type="FunFam" id="4.10.280.10:FF:000116">
    <property type="entry name" value="Putative HLH transcription factor"/>
    <property type="match status" value="1"/>
</dbReference>
<dbReference type="GO" id="GO:0045944">
    <property type="term" value="P:positive regulation of transcription by RNA polymerase II"/>
    <property type="evidence" value="ECO:0007669"/>
    <property type="project" value="InterPro"/>
</dbReference>
<dbReference type="GO" id="GO:0016020">
    <property type="term" value="C:membrane"/>
    <property type="evidence" value="ECO:0007669"/>
    <property type="project" value="UniProtKB-ARBA"/>
</dbReference>
<dbReference type="PANTHER" id="PTHR47336:SF2">
    <property type="entry name" value="TRANSCRIPTION FACTOR HMS1-RELATED"/>
    <property type="match status" value="1"/>
</dbReference>
<feature type="coiled-coil region" evidence="5">
    <location>
        <begin position="284"/>
        <end position="311"/>
    </location>
</feature>
<dbReference type="GO" id="GO:0005634">
    <property type="term" value="C:nucleus"/>
    <property type="evidence" value="ECO:0007669"/>
    <property type="project" value="UniProtKB-SubCell"/>
</dbReference>
<evidence type="ECO:0000256" key="5">
    <source>
        <dbReference type="SAM" id="Coils"/>
    </source>
</evidence>
<dbReference type="InterPro" id="IPR019006">
    <property type="entry name" value="Sre1_C"/>
</dbReference>
<dbReference type="STRING" id="45235.A0A2K3QAA6"/>
<dbReference type="Pfam" id="PF00010">
    <property type="entry name" value="HLH"/>
    <property type="match status" value="1"/>
</dbReference>